<gene>
    <name evidence="1" type="ORF">CLUMA_CG009952</name>
</gene>
<dbReference type="Proteomes" id="UP000183832">
    <property type="component" value="Unassembled WGS sequence"/>
</dbReference>
<proteinExistence type="predicted"/>
<dbReference type="AlphaFoldDB" id="A0A1J1I8R6"/>
<accession>A0A1J1I8R6</accession>
<name>A0A1J1I8R6_9DIPT</name>
<dbReference type="OrthoDB" id="10540497at2759"/>
<reference evidence="1 2" key="1">
    <citation type="submission" date="2015-04" db="EMBL/GenBank/DDBJ databases">
        <authorList>
            <person name="Syromyatnikov M.Y."/>
            <person name="Popov V.N."/>
        </authorList>
    </citation>
    <scope>NUCLEOTIDE SEQUENCE [LARGE SCALE GENOMIC DNA]</scope>
</reference>
<organism evidence="1 2">
    <name type="scientific">Clunio marinus</name>
    <dbReference type="NCBI Taxonomy" id="568069"/>
    <lineage>
        <taxon>Eukaryota</taxon>
        <taxon>Metazoa</taxon>
        <taxon>Ecdysozoa</taxon>
        <taxon>Arthropoda</taxon>
        <taxon>Hexapoda</taxon>
        <taxon>Insecta</taxon>
        <taxon>Pterygota</taxon>
        <taxon>Neoptera</taxon>
        <taxon>Endopterygota</taxon>
        <taxon>Diptera</taxon>
        <taxon>Nematocera</taxon>
        <taxon>Chironomoidea</taxon>
        <taxon>Chironomidae</taxon>
        <taxon>Clunio</taxon>
    </lineage>
</organism>
<evidence type="ECO:0000313" key="2">
    <source>
        <dbReference type="Proteomes" id="UP000183832"/>
    </source>
</evidence>
<dbReference type="EMBL" id="CVRI01000044">
    <property type="protein sequence ID" value="CRK96619.1"/>
    <property type="molecule type" value="Genomic_DNA"/>
</dbReference>
<protein>
    <submittedName>
        <fullName evidence="1">CLUMA_CG009952, isoform A</fullName>
    </submittedName>
</protein>
<evidence type="ECO:0000313" key="1">
    <source>
        <dbReference type="EMBL" id="CRK96619.1"/>
    </source>
</evidence>
<sequence length="91" mass="10343">MKTSTTHSYCDDDTQNENDILNIDANKNETYLIDSNSHCRRRNAKVVDNEDDCDSLSDNEDDSDCERHIGDGFNENDTFLKAYDAKTISSV</sequence>
<keyword evidence="2" id="KW-1185">Reference proteome</keyword>